<dbReference type="InterPro" id="IPR027417">
    <property type="entry name" value="P-loop_NTPase"/>
</dbReference>
<dbReference type="GO" id="GO:0003924">
    <property type="term" value="F:GTPase activity"/>
    <property type="evidence" value="ECO:0007669"/>
    <property type="project" value="InterPro"/>
</dbReference>
<dbReference type="GO" id="GO:0005525">
    <property type="term" value="F:GTP binding"/>
    <property type="evidence" value="ECO:0007669"/>
    <property type="project" value="UniProtKB-KW"/>
</dbReference>
<feature type="domain" description="Tr-type G" evidence="8">
    <location>
        <begin position="261"/>
        <end position="436"/>
    </location>
</feature>
<dbReference type="GeneID" id="33362227"/>
<dbReference type="InterPro" id="IPR036925">
    <property type="entry name" value="TIF_IF2_dom3_sf"/>
</dbReference>
<dbReference type="SUPFAM" id="SSF52540">
    <property type="entry name" value="P-loop containing nucleoside triphosphate hydrolases"/>
    <property type="match status" value="1"/>
</dbReference>
<dbReference type="EMBL" id="MF101465">
    <property type="protein sequence ID" value="ARW69538.1"/>
    <property type="molecule type" value="Genomic_DNA"/>
</dbReference>
<dbReference type="InterPro" id="IPR000795">
    <property type="entry name" value="T_Tr_GTP-bd_dom"/>
</dbReference>
<keyword evidence="3" id="KW-0547">Nucleotide-binding</keyword>
<dbReference type="GO" id="GO:0005829">
    <property type="term" value="C:cytosol"/>
    <property type="evidence" value="ECO:0007669"/>
    <property type="project" value="TreeGrafter"/>
</dbReference>
<comment type="function">
    <text evidence="6">One of the essential components for the initiation of protein synthesis. Protects formylmethionyl-tRNA from spontaneous hydrolysis and promotes its binding to the 30S ribosomal subunits. Also involved in the hydrolysis of GTP during the formation of the 70S ribosomal complex.</text>
</comment>
<accession>A0A1Z1MTW8</accession>
<comment type="similarity">
    <text evidence="1">Belongs to the TRAFAC class translation factor GTPase superfamily. Classic translation factor GTPase family. IF-2 subfamily.</text>
</comment>
<dbReference type="Pfam" id="PF00009">
    <property type="entry name" value="GTP_EFTU"/>
    <property type="match status" value="1"/>
</dbReference>
<dbReference type="NCBIfam" id="TIGR00487">
    <property type="entry name" value="IF-2"/>
    <property type="match status" value="1"/>
</dbReference>
<name>A0A1Z1MTW8_DIGSM</name>
<dbReference type="PANTHER" id="PTHR43381">
    <property type="entry name" value="TRANSLATION INITIATION FACTOR IF-2-RELATED"/>
    <property type="match status" value="1"/>
</dbReference>
<dbReference type="SUPFAM" id="SSF50447">
    <property type="entry name" value="Translation proteins"/>
    <property type="match status" value="2"/>
</dbReference>
<dbReference type="PRINTS" id="PR00315">
    <property type="entry name" value="ELONGATNFCT"/>
</dbReference>
<keyword evidence="9" id="KW-0150">Chloroplast</keyword>
<evidence type="ECO:0000256" key="2">
    <source>
        <dbReference type="ARBA" id="ARBA00022540"/>
    </source>
</evidence>
<dbReference type="Pfam" id="PF11987">
    <property type="entry name" value="IF-2"/>
    <property type="match status" value="1"/>
</dbReference>
<dbReference type="CDD" id="cd03702">
    <property type="entry name" value="IF2_mtIF2_II"/>
    <property type="match status" value="1"/>
</dbReference>
<dbReference type="Pfam" id="PF22042">
    <property type="entry name" value="EF-G_D2"/>
    <property type="match status" value="1"/>
</dbReference>
<dbReference type="PANTHER" id="PTHR43381:SF5">
    <property type="entry name" value="TR-TYPE G DOMAIN-CONTAINING PROTEIN"/>
    <property type="match status" value="1"/>
</dbReference>
<evidence type="ECO:0000256" key="4">
    <source>
        <dbReference type="ARBA" id="ARBA00022917"/>
    </source>
</evidence>
<proteinExistence type="inferred from homology"/>
<dbReference type="FunFam" id="3.40.50.300:FF:000019">
    <property type="entry name" value="Translation initiation factor IF-2"/>
    <property type="match status" value="1"/>
</dbReference>
<dbReference type="FunFam" id="2.40.30.10:FF:000008">
    <property type="entry name" value="Translation initiation factor IF-2"/>
    <property type="match status" value="1"/>
</dbReference>
<keyword evidence="2 9" id="KW-0396">Initiation factor</keyword>
<dbReference type="AlphaFoldDB" id="A0A1Z1MTW8"/>
<dbReference type="InterPro" id="IPR023115">
    <property type="entry name" value="TIF_IF2_dom3"/>
</dbReference>
<sequence>MIKFLTNNYFVMLPKFQSLCNNVSLFSSEYSDSILELTLPKLVYSTDPKSIVSKPFIDVNTSVDNILSSKSNTFNRFEKKHKQNTYSQDIIEAKKNKNKVIKKKLTNSPNIDKDDIFIHHENNILSSESSEFSLLKPHKSIIKHKKKEKMKSISFNNNVLEVSIDSHLDNSDNIINKKNVTIDCPLTVKELSVKLYIPEAEVIRYLFLEKSISATINQVLGISIAKDVALHYGYDLIDRDLDNYEKDKTSDQIFDSSNTIKRSPIITILGHVDHGKTSLLDAILKTNVKQKELGGITQTITGYEIRWICNSKSYELIFLDTPGHESFKSMRLRGAKVTDIALLVIAVDDGLKPQTIESIKYIREMQLDCIVVLTKIDKLNTSTNINQIKQDLANYDLLTKEWGGQTPVVEVSALESYNIDLLLSNICHLSDIKSFTADPNQLASGIILESYLDKKQGPVANIVIQDGTLKLGDIIISSNMYGKIKSITNLSKCKLKISGPSSIVQILGFSAVPQAGFLFQVVKSEKEAKQICSHYFNKTEMVPVLKSLNPRITLGVNSNMKQLKLIIKAETQGSLEAIIDVLSSIPQSKVQLNIVSANLGNLSNNDVEIATTTNSIITCFNINPSPQAMMLMKKNSITYNVFNIIYDLLNYVRNSMLNLIEPEYDKIFIGCATVQTIFKISKGIVAGCLVNEGKIKKMSYIHVKRADREICQCFLTSLKRGKNDVDEVYVGSECGLMANYDLWEENDTIDVYDLVAKEKTLG</sequence>
<dbReference type="InterPro" id="IPR044145">
    <property type="entry name" value="IF2_II"/>
</dbReference>
<dbReference type="FunFam" id="3.40.50.10050:FF:000001">
    <property type="entry name" value="Translation initiation factor IF-2"/>
    <property type="match status" value="1"/>
</dbReference>
<evidence type="ECO:0000256" key="5">
    <source>
        <dbReference type="ARBA" id="ARBA00023134"/>
    </source>
</evidence>
<dbReference type="Gene3D" id="2.40.30.10">
    <property type="entry name" value="Translation factors"/>
    <property type="match status" value="2"/>
</dbReference>
<dbReference type="InterPro" id="IPR009000">
    <property type="entry name" value="Transl_B-barrel_sf"/>
</dbReference>
<dbReference type="InterPro" id="IPR053905">
    <property type="entry name" value="EF-G-like_DII"/>
</dbReference>
<dbReference type="Gene3D" id="3.40.50.300">
    <property type="entry name" value="P-loop containing nucleotide triphosphate hydrolases"/>
    <property type="match status" value="1"/>
</dbReference>
<reference evidence="9" key="1">
    <citation type="journal article" date="2017" name="J. Phycol.">
        <title>Analysis of chloroplast genomes and a supermatrix inform reclassification of the Rhodomelaceae (Rhodophyta).</title>
        <authorList>
            <person name="Diaz-Tapia P."/>
            <person name="Maggs C.A."/>
            <person name="West J.A."/>
            <person name="Verbruggen H."/>
        </authorList>
    </citation>
    <scope>NUCLEOTIDE SEQUENCE</scope>
    <source>
        <strain evidence="9">PD1820</strain>
    </source>
</reference>
<dbReference type="NCBIfam" id="TIGR00231">
    <property type="entry name" value="small_GTP"/>
    <property type="match status" value="1"/>
</dbReference>
<dbReference type="Gene3D" id="3.40.50.10050">
    <property type="entry name" value="Translation initiation factor IF- 2, domain 3"/>
    <property type="match status" value="1"/>
</dbReference>
<protein>
    <recommendedName>
        <fullName evidence="7">Translation initiation factor IF-2, chloroplastic</fullName>
    </recommendedName>
</protein>
<dbReference type="SUPFAM" id="SSF52156">
    <property type="entry name" value="Initiation factor IF2/eIF5b, domain 3"/>
    <property type="match status" value="1"/>
</dbReference>
<dbReference type="InterPro" id="IPR000178">
    <property type="entry name" value="TF_IF2_bacterial-like"/>
</dbReference>
<gene>
    <name evidence="9" type="primary">infB</name>
</gene>
<geneLocation type="chloroplast" evidence="9"/>
<keyword evidence="5" id="KW-0342">GTP-binding</keyword>
<dbReference type="RefSeq" id="YP_009399719.1">
    <property type="nucleotide sequence ID" value="NC_035298.1"/>
</dbReference>
<keyword evidence="9" id="KW-0934">Plastid</keyword>
<evidence type="ECO:0000256" key="7">
    <source>
        <dbReference type="ARBA" id="ARBA00044105"/>
    </source>
</evidence>
<dbReference type="PROSITE" id="PS51722">
    <property type="entry name" value="G_TR_2"/>
    <property type="match status" value="1"/>
</dbReference>
<dbReference type="CDD" id="cd01887">
    <property type="entry name" value="IF2_eIF5B"/>
    <property type="match status" value="1"/>
</dbReference>
<dbReference type="CDD" id="cd03692">
    <property type="entry name" value="mtIF2_IVc"/>
    <property type="match status" value="1"/>
</dbReference>
<evidence type="ECO:0000256" key="6">
    <source>
        <dbReference type="ARBA" id="ARBA00025162"/>
    </source>
</evidence>
<evidence type="ECO:0000256" key="1">
    <source>
        <dbReference type="ARBA" id="ARBA00007733"/>
    </source>
</evidence>
<organism evidence="9">
    <name type="scientific">Digenea simplex</name>
    <name type="common">Marine red alga</name>
    <name type="synonym">Conferva simplex</name>
    <dbReference type="NCBI Taxonomy" id="945030"/>
    <lineage>
        <taxon>Eukaryota</taxon>
        <taxon>Rhodophyta</taxon>
        <taxon>Florideophyceae</taxon>
        <taxon>Rhodymeniophycidae</taxon>
        <taxon>Ceramiales</taxon>
        <taxon>Rhodomelaceae</taxon>
        <taxon>Polysiphonioideae</taxon>
        <taxon>Digenea</taxon>
    </lineage>
</organism>
<evidence type="ECO:0000313" key="9">
    <source>
        <dbReference type="EMBL" id="ARW69538.1"/>
    </source>
</evidence>
<keyword evidence="4" id="KW-0648">Protein biosynthesis</keyword>
<dbReference type="GO" id="GO:0003743">
    <property type="term" value="F:translation initiation factor activity"/>
    <property type="evidence" value="ECO:0007669"/>
    <property type="project" value="UniProtKB-KW"/>
</dbReference>
<evidence type="ECO:0000259" key="8">
    <source>
        <dbReference type="PROSITE" id="PS51722"/>
    </source>
</evidence>
<dbReference type="InterPro" id="IPR015760">
    <property type="entry name" value="TIF_IF2"/>
</dbReference>
<evidence type="ECO:0000256" key="3">
    <source>
        <dbReference type="ARBA" id="ARBA00022741"/>
    </source>
</evidence>
<dbReference type="InterPro" id="IPR005225">
    <property type="entry name" value="Small_GTP-bd"/>
</dbReference>